<sequence length="175" mass="19277">MSRSEFSLGAVRARGPCRWRRSGARQPVERTGRFVAAGADWRRILTVRSSADSRDLVNILDLQVDRGVSRLPEKRSDLHRVTHDLFALGNENVSLRAVPTNPKFAQVRQPGLGPALQRSSAIASGALPVRLRFPHKTRLVKLCAHQNDLTIAGLTSYRRPGTAGHSLDCRCPNPG</sequence>
<name>Q0S5V3_RHOJR</name>
<evidence type="ECO:0000313" key="2">
    <source>
        <dbReference type="Proteomes" id="UP000008710"/>
    </source>
</evidence>
<protein>
    <submittedName>
        <fullName evidence="1">Uncharacterized protein</fullName>
    </submittedName>
</protein>
<gene>
    <name evidence="1" type="ordered locus">RHA1_ro05302</name>
</gene>
<accession>Q0S5V3</accession>
<dbReference type="Proteomes" id="UP000008710">
    <property type="component" value="Chromosome"/>
</dbReference>
<reference evidence="2" key="1">
    <citation type="journal article" date="2006" name="Proc. Natl. Acad. Sci. U.S.A.">
        <title>The complete genome of Rhodococcus sp. RHA1 provides insights into a catabolic powerhouse.</title>
        <authorList>
            <person name="McLeod M.P."/>
            <person name="Warren R.L."/>
            <person name="Hsiao W.W.L."/>
            <person name="Araki N."/>
            <person name="Myhre M."/>
            <person name="Fernandes C."/>
            <person name="Miyazawa D."/>
            <person name="Wong W."/>
            <person name="Lillquist A.L."/>
            <person name="Wang D."/>
            <person name="Dosanjh M."/>
            <person name="Hara H."/>
            <person name="Petrescu A."/>
            <person name="Morin R.D."/>
            <person name="Yang G."/>
            <person name="Stott J.M."/>
            <person name="Schein J.E."/>
            <person name="Shin H."/>
            <person name="Smailus D."/>
            <person name="Siddiqui A.S."/>
            <person name="Marra M.A."/>
            <person name="Jones S.J.M."/>
            <person name="Holt R."/>
            <person name="Brinkman F.S.L."/>
            <person name="Miyauchi K."/>
            <person name="Fukuda M."/>
            <person name="Davies J.E."/>
            <person name="Mohn W.W."/>
            <person name="Eltis L.D."/>
        </authorList>
    </citation>
    <scope>NUCLEOTIDE SEQUENCE [LARGE SCALE GENOMIC DNA]</scope>
    <source>
        <strain evidence="2">RHA1</strain>
    </source>
</reference>
<proteinExistence type="predicted"/>
<dbReference type="EMBL" id="CP000431">
    <property type="protein sequence ID" value="ABG97083.1"/>
    <property type="molecule type" value="Genomic_DNA"/>
</dbReference>
<dbReference type="HOGENOM" id="CLU_1531363_0_0_11"/>
<dbReference type="AlphaFoldDB" id="Q0S5V3"/>
<organism evidence="1 2">
    <name type="scientific">Rhodococcus jostii (strain RHA1)</name>
    <dbReference type="NCBI Taxonomy" id="101510"/>
    <lineage>
        <taxon>Bacteria</taxon>
        <taxon>Bacillati</taxon>
        <taxon>Actinomycetota</taxon>
        <taxon>Actinomycetes</taxon>
        <taxon>Mycobacteriales</taxon>
        <taxon>Nocardiaceae</taxon>
        <taxon>Rhodococcus</taxon>
    </lineage>
</organism>
<dbReference type="KEGG" id="rha:RHA1_ro05302"/>
<evidence type="ECO:0000313" key="1">
    <source>
        <dbReference type="EMBL" id="ABG97083.1"/>
    </source>
</evidence>